<dbReference type="InterPro" id="IPR028902">
    <property type="entry name" value="Tox-REase-9_dom"/>
</dbReference>
<protein>
    <submittedName>
        <fullName evidence="7">RHS repeat-associated core domain-containing protein</fullName>
    </submittedName>
</protein>
<organism evidence="7">
    <name type="scientific">Nakamurella sp. A5-74</name>
    <dbReference type="NCBI Taxonomy" id="3158264"/>
    <lineage>
        <taxon>Bacteria</taxon>
        <taxon>Bacillati</taxon>
        <taxon>Actinomycetota</taxon>
        <taxon>Actinomycetes</taxon>
        <taxon>Nakamurellales</taxon>
        <taxon>Nakamurellaceae</taxon>
        <taxon>Nakamurella</taxon>
    </lineage>
</organism>
<name>A0AAU8DRT3_9ACTN</name>
<feature type="region of interest" description="Disordered" evidence="2">
    <location>
        <begin position="2280"/>
        <end position="2299"/>
    </location>
</feature>
<keyword evidence="1" id="KW-0677">Repeat</keyword>
<feature type="domain" description="Golvesin/Xly CBD-like" evidence="6">
    <location>
        <begin position="874"/>
        <end position="955"/>
    </location>
</feature>
<feature type="region of interest" description="Disordered" evidence="2">
    <location>
        <begin position="383"/>
        <end position="426"/>
    </location>
</feature>
<feature type="compositionally biased region" description="Low complexity" evidence="2">
    <location>
        <begin position="384"/>
        <end position="419"/>
    </location>
</feature>
<dbReference type="InterPro" id="IPR045351">
    <property type="entry name" value="DUF6531"/>
</dbReference>
<dbReference type="InterPro" id="IPR050708">
    <property type="entry name" value="T6SS_VgrG/RHS"/>
</dbReference>
<dbReference type="Pfam" id="PF05593">
    <property type="entry name" value="RHS_repeat"/>
    <property type="match status" value="5"/>
</dbReference>
<dbReference type="InterPro" id="IPR033803">
    <property type="entry name" value="CBD-like_Golvesin-Xly"/>
</dbReference>
<feature type="domain" description="DUF6531" evidence="4">
    <location>
        <begin position="1015"/>
        <end position="1100"/>
    </location>
</feature>
<dbReference type="Pfam" id="PF25275">
    <property type="entry name" value="Golvesin_C"/>
    <property type="match status" value="1"/>
</dbReference>
<feature type="domain" description="Tox-REase-9" evidence="3">
    <location>
        <begin position="2584"/>
        <end position="2665"/>
    </location>
</feature>
<evidence type="ECO:0000256" key="2">
    <source>
        <dbReference type="SAM" id="MobiDB-lite"/>
    </source>
</evidence>
<accession>A0AAU8DRT3</accession>
<evidence type="ECO:0000259" key="3">
    <source>
        <dbReference type="Pfam" id="PF15650"/>
    </source>
</evidence>
<dbReference type="Pfam" id="PF20148">
    <property type="entry name" value="DUF6531"/>
    <property type="match status" value="1"/>
</dbReference>
<dbReference type="EMBL" id="CP159218">
    <property type="protein sequence ID" value="XCG64711.1"/>
    <property type="molecule type" value="Genomic_DNA"/>
</dbReference>
<evidence type="ECO:0000259" key="6">
    <source>
        <dbReference type="Pfam" id="PF25275"/>
    </source>
</evidence>
<dbReference type="InterPro" id="IPR031325">
    <property type="entry name" value="RHS_repeat"/>
</dbReference>
<feature type="domain" description="Teneurin-like YD-shell" evidence="5">
    <location>
        <begin position="2186"/>
        <end position="2461"/>
    </location>
</feature>
<evidence type="ECO:0000259" key="4">
    <source>
        <dbReference type="Pfam" id="PF20148"/>
    </source>
</evidence>
<sequence length="2668" mass="271888">MAATSAVADNGAPDLSDVLVDGWGDAAGYHLQLGSVAGWREIAVLRPAGLDAQSWVGYQCVSADGKYVAAAVLPASSVNLDAGRNHGAFAFEVSVASGKVTPLLTGVGYKYFSPSCGTGDVAVFTSDTGVQGTPSARTVLSSVDLASAKVTSSVTVAGQVTSAVATSVGLMGAAGSDVVSVSAAGKLKIAAKATGQVYGLVPADAGSVAFLSTEGGDSASAWSARGGKVSKVGSGPRTRLRLFAGRSGHVTAAGLTSSDKTAVSAAGVKVVDTTKLPAGVSAMSTAGTLAVGDAPSTGGSAPSAGDAVAGSQQSLAVASGHLAAVPQTSAAPSPAASGVSAATTSSGSIAATTAVAAQVPPGVAADAKAEAAALTAATGSLLQPAGSAKGSSSPSPAGRTSSSDSTTSDGTSATAAASSQTPRCAVPRGDVNRQVMQPNPAQVNWASQMAEQNLLKGSTSTRPANWNGYGLAAYSPNTDFPAIALLHPAAVSASTVPRSVYNAIMAQESNYSQASSHAPAGNAGDPLIADYYGAHGDIVSIDYATADCGYGIGQVTDGMHAGDTTLSSAAQVKIAVDYQEDIAAGLQILEGKWNQLYSAGIIANNGDPSKLENWYYSAWAYNAGVQPGGKYNPTGCTPGPTCVGDHNNWGLGWTNNPANADYPPSRGLYLAYTYADAAHPGNWPYQERVMGWMGTPIVKYGAKSYSKPTYASGQDWLQIPSFYTFCTLADDNCDPNATNTSNPGATHCMFDDFECWWHKPVTWISTCATTCATSPYEYGAGSTEPPNPNKNPIACTVDHSKVDTTAIVVDDETSPPRNLQGCTNPNWSQGGTFALTPGTNAAGDPVGVIDTHQVGVGLGGHIWFSHTESGANQALINTGTWTPTLPSLQYYKIKVHFPSIGATATDVIYTINPGGGAAPWKIRVNQRFGADTWATIGTFAMQNGGSVVLTNQSAVTEPADQHDAFDYDVAWDAVAFVPQGGTPGVPIGGPPTVQDEPKGSNPAWLQCGCAKRTAGDPVDTSTGFYSDSFTDLATPGRGMPLSVTRSYAGSIADPNGPNKTLAANGPFGYGWTFNYDMSARTNASSGAVTITQEDHSQVTFALSAGNYTPTAPRFDATLTKTGSTYTFTRSGQAFFTFDATTGRLTAETTRAGVSATPAYWTTMAYNASGQLITVTDPAGRTETFTWSGGHITDVKDSGGREVSYTYSAAADLTDVYGVATTRTPTAASNDRETYGYTAGHEISWMRTPKNYTAGGGAGSGAMSMTYDSGDRVLTQTDPNAGTTTFAYGPSTSPSLQAGQTLVTDSAGHKTLDTYANGLLTTEIKGYNTPDAGTWTYTYDPLSLGISTMSDPDGHTQTFTYDDHGNRTSASNALGYVTSWTYDDQHNLLSTVDATGTETRHTYADPEGPGTYQAVDPTRVLDTRNSNGGNQGVVAGGAAITLQVAGRGGIPTDGASAVAVTMSAIAPQGSGTLRAWANGATEPGVAALNYTTGVGMSTLVIVPLGSDGKIQIRNTGANGTNIAIDVAGYIRAGDPTAAGTYEAVDPTRVLDTRNSNGGNQGVVAGGAAITLQVAGRGGIPTDGASAVAVTMSAIAPQGSGTLRAWANGATEPGVAALNYTTGVGMSTLVIVPLGSDGKIQIRNTGANGTNIAIDVAGYIRAGDPTAAGTYEAVDPTRVLDTRNSNGGNQGVVAGGAAITLQVAGRGGIPTDGASAVAVTMSAIAPQGSGTLRAWANGATEPGVAALNYTTGVGMSTLVIVPLGSDGKIQIRNTGANGTNIAIDVAGYITDQPQSAAPAYQLTSTTVTTAGTDPDTASDNAARTATYSYTDPAHPADLTASTDPLANTTTYTYDAYGDQTSATDPDGNKAQAGYNTIGQLTSAVDPNGTAAGTSPGCVPPKNGCTTYTYNKYGQVLSIIDALGHTASATYDANGNQITTTDGNQHTTTIAYDAGDRPTTSTAADNTATTIHFNPDSTIKDTVNGLGAVSSYSYDGQGRAVTSTDPLGRTTTATIDPAGMLTKLTDPAGRDTTMTRDAAGQLTAVSHSDGTTQGASYTYDADGRRLTMTDGTGTTSDSYNIYGNVISEAASVGASTYYTYDDSGQLTKIKYATWTNPVTRTIDGAGRITAISDLFGKNTTFGYDPNGSLTSTTYPDGVKVTNTFNAASQNTGTTAAPTAGGPALYTLGYSRDNTGQLASQTVNGSAQTFTYSPRQQLSGTSGGVAGSGGTAAFAMDAADQPATVGTLTQTFDAAGQECWSAASPTANPTCNAPPAGATSYTFDGVGQRTASTPSTGAGSTYSYDQVGRLTTAATPAGSGGYTYAGDGTRTSKTVGSTTTVFINSGQQLLQAFTNPASNNFALGTAWIYGPDGLPFEQTDGTTAGTYYYVHDQVGSTRALLTNPPTGTGAIAGTYAYTPYGVATHTGTANTPLQYTGQYLDDETGLLFLHARYYDPSTAQFLTRDPALAMTGTPYAYVRGNPLNDTDTQGLCGFWCWAGIAVGGVAVAVITFGAAIPEEVAGGVAIAGAAVDTAGVEAGIEAGVEAGAEVGGELAAGEEAGAESSVPCVGEDAVAETPPDIATNGETSATAYGRMMHKAYDYGPGFEREVTLQNGLRADAVNFETREVLELKPNNPRAIRTGTRQVQRYVDQLNKESPGTPFSGRVVTYDGP</sequence>
<gene>
    <name evidence="7" type="ORF">ABLG96_05150</name>
</gene>
<evidence type="ECO:0000259" key="5">
    <source>
        <dbReference type="Pfam" id="PF25023"/>
    </source>
</evidence>
<reference evidence="7" key="1">
    <citation type="submission" date="2024-05" db="EMBL/GenBank/DDBJ databases">
        <authorList>
            <person name="Cai S.Y."/>
            <person name="Jin L.M."/>
            <person name="Li H.R."/>
        </authorList>
    </citation>
    <scope>NUCLEOTIDE SEQUENCE</scope>
    <source>
        <strain evidence="7">A5-74</strain>
    </source>
</reference>
<dbReference type="Pfam" id="PF15650">
    <property type="entry name" value="Tox-REase-9"/>
    <property type="match status" value="1"/>
</dbReference>
<dbReference type="InterPro" id="IPR006530">
    <property type="entry name" value="YD"/>
</dbReference>
<dbReference type="PANTHER" id="PTHR32305:SF15">
    <property type="entry name" value="PROTEIN RHSA-RELATED"/>
    <property type="match status" value="1"/>
</dbReference>
<dbReference type="InterPro" id="IPR056823">
    <property type="entry name" value="TEN-like_YD-shell"/>
</dbReference>
<dbReference type="Gene3D" id="2.180.10.10">
    <property type="entry name" value="RHS repeat-associated core"/>
    <property type="match status" value="4"/>
</dbReference>
<dbReference type="NCBIfam" id="TIGR01643">
    <property type="entry name" value="YD_repeat_2x"/>
    <property type="match status" value="6"/>
</dbReference>
<dbReference type="Pfam" id="PF25023">
    <property type="entry name" value="TEN_YD-shell"/>
    <property type="match status" value="1"/>
</dbReference>
<dbReference type="RefSeq" id="WP_353650324.1">
    <property type="nucleotide sequence ID" value="NZ_CP159218.1"/>
</dbReference>
<feature type="region of interest" description="Disordered" evidence="2">
    <location>
        <begin position="1278"/>
        <end position="1297"/>
    </location>
</feature>
<evidence type="ECO:0000256" key="1">
    <source>
        <dbReference type="ARBA" id="ARBA00022737"/>
    </source>
</evidence>
<dbReference type="NCBIfam" id="TIGR03696">
    <property type="entry name" value="Rhs_assc_core"/>
    <property type="match status" value="1"/>
</dbReference>
<dbReference type="PANTHER" id="PTHR32305">
    <property type="match status" value="1"/>
</dbReference>
<feature type="compositionally biased region" description="Low complexity" evidence="2">
    <location>
        <begin position="2286"/>
        <end position="2299"/>
    </location>
</feature>
<dbReference type="InterPro" id="IPR022385">
    <property type="entry name" value="Rhs_assc_core"/>
</dbReference>
<proteinExistence type="predicted"/>
<evidence type="ECO:0000313" key="7">
    <source>
        <dbReference type="EMBL" id="XCG64711.1"/>
    </source>
</evidence>